<keyword evidence="3" id="KW-0732">Signal</keyword>
<evidence type="ECO:0000256" key="1">
    <source>
        <dbReference type="ARBA" id="ARBA00022801"/>
    </source>
</evidence>
<feature type="signal peptide" evidence="3">
    <location>
        <begin position="1"/>
        <end position="19"/>
    </location>
</feature>
<dbReference type="InterPro" id="IPR013780">
    <property type="entry name" value="Glyco_hydro_b"/>
</dbReference>
<dbReference type="EC" id="3.2.1.22" evidence="5"/>
<keyword evidence="2 5" id="KW-0326">Glycosidase</keyword>
<proteinExistence type="predicted"/>
<evidence type="ECO:0000313" key="6">
    <source>
        <dbReference type="Proteomes" id="UP001139365"/>
    </source>
</evidence>
<keyword evidence="1 5" id="KW-0378">Hydrolase</keyword>
<dbReference type="InterPro" id="IPR031705">
    <property type="entry name" value="Glyco_hydro_36_C"/>
</dbReference>
<dbReference type="Pfam" id="PF16874">
    <property type="entry name" value="Glyco_hydro_36C"/>
    <property type="match status" value="1"/>
</dbReference>
<evidence type="ECO:0000256" key="2">
    <source>
        <dbReference type="ARBA" id="ARBA00023295"/>
    </source>
</evidence>
<gene>
    <name evidence="5" type="ORF">MR241_01870</name>
</gene>
<dbReference type="AlphaFoldDB" id="A0AAE3FFS2"/>
<reference evidence="5 6" key="1">
    <citation type="submission" date="2022-03" db="EMBL/GenBank/DDBJ databases">
        <title>Metagenome-assembled genomes from swine fecal metagenomes.</title>
        <authorList>
            <person name="Holman D.B."/>
            <person name="Kommadath A."/>
        </authorList>
    </citation>
    <scope>NUCLEOTIDE SEQUENCE [LARGE SCALE GENOMIC DNA]</scope>
    <source>
        <strain evidence="5">SUG147</strain>
    </source>
</reference>
<accession>A0AAE3FFS2</accession>
<dbReference type="Proteomes" id="UP001139365">
    <property type="component" value="Unassembled WGS sequence"/>
</dbReference>
<dbReference type="Gene3D" id="2.60.40.1180">
    <property type="entry name" value="Golgi alpha-mannosidase II"/>
    <property type="match status" value="1"/>
</dbReference>
<dbReference type="InterPro" id="IPR017853">
    <property type="entry name" value="GH"/>
</dbReference>
<sequence length="723" mass="80964">MRRVIAAVLLVFAAVSVCGCSSGKPGANSDRHIKLPYSIEESAKDRYYFMDRKFALTSDDMKVEKTELETAEEWLEKHILTAADPAFDFTVSGRKFSDTVAEYNSKTEKLSDTDTSVRYRTVFEKSGGVTVTVVSELYREYPIAEYTVYLENNGKENSPVISDFLALNTQMTAGDEVRLVSWKGSEASVSDFAPTSKIIADGEKITLSSLFGKSSFQTMPYFSLSWNDENAEWGRHGVLCSVGWTGEWKAGISVSGRNTSVTAKQTEFSSYLEPGETARSPLITLLFWEKDFVRSQNIWRRWMYTTAMPNPGGEPIKPTLSGNTALSTSMSQSATTENQLSAIENWLKASLGIDCWQIDAGYNIPDSKGSGWQYNSGNWTPDPSRFTDGSLSSVSSLLHKNGLKLILWHDIERVVDGTEFSRLFADGLLSNSAKPDIGYSVLDLSDDGVTDRLISYMTERIKKEGIDIYRQDATYLDNQYSSLLNYWHSGDSENRRGITENRYITNYYRFWDALLDVLPAGYIDNCAGGGRRLDLESAKRSVPLWRSDLCYDPDADQCMTYGLNYLMPYSGTGTRDDSRGTMAYSARSAYCPSLLLVWNIDGSVSESKAGRYLSTVKEFRDVSGYLTKDYYPLTPYDSGDSCWMAWQYCDPADTSGIIQVFRRKNSDRTSQTFFLSGLDPEKTYTVTDSDTGESVKKTGRELMTSGLTVDIPEKRSSVIIKYS</sequence>
<feature type="chain" id="PRO_5042105641" evidence="3">
    <location>
        <begin position="20"/>
        <end position="723"/>
    </location>
</feature>
<dbReference type="Gene3D" id="3.20.20.70">
    <property type="entry name" value="Aldolase class I"/>
    <property type="match status" value="1"/>
</dbReference>
<feature type="domain" description="Glycosyl hydrolase family 36 C-terminal" evidence="4">
    <location>
        <begin position="643"/>
        <end position="711"/>
    </location>
</feature>
<name>A0AAE3FFS2_9BACT</name>
<dbReference type="PROSITE" id="PS51257">
    <property type="entry name" value="PROKAR_LIPOPROTEIN"/>
    <property type="match status" value="1"/>
</dbReference>
<dbReference type="Gene3D" id="2.70.98.60">
    <property type="entry name" value="alpha-galactosidase from lactobacil brevis"/>
    <property type="match status" value="1"/>
</dbReference>
<dbReference type="InterPro" id="IPR038417">
    <property type="entry name" value="Alpga-gal_N_sf"/>
</dbReference>
<evidence type="ECO:0000259" key="4">
    <source>
        <dbReference type="Pfam" id="PF16874"/>
    </source>
</evidence>
<dbReference type="GO" id="GO:0004557">
    <property type="term" value="F:alpha-galactosidase activity"/>
    <property type="evidence" value="ECO:0007669"/>
    <property type="project" value="UniProtKB-EC"/>
</dbReference>
<comment type="caution">
    <text evidence="5">The sequence shown here is derived from an EMBL/GenBank/DDBJ whole genome shotgun (WGS) entry which is preliminary data.</text>
</comment>
<evidence type="ECO:0000313" key="5">
    <source>
        <dbReference type="EMBL" id="MCI5755023.1"/>
    </source>
</evidence>
<dbReference type="SUPFAM" id="SSF51445">
    <property type="entry name" value="(Trans)glycosidases"/>
    <property type="match status" value="1"/>
</dbReference>
<dbReference type="EMBL" id="JALEMU010000031">
    <property type="protein sequence ID" value="MCI5755023.1"/>
    <property type="molecule type" value="Genomic_DNA"/>
</dbReference>
<dbReference type="Pfam" id="PF02065">
    <property type="entry name" value="Melibiase"/>
    <property type="match status" value="1"/>
</dbReference>
<evidence type="ECO:0000256" key="3">
    <source>
        <dbReference type="SAM" id="SignalP"/>
    </source>
</evidence>
<dbReference type="InterPro" id="IPR013785">
    <property type="entry name" value="Aldolase_TIM"/>
</dbReference>
<protein>
    <submittedName>
        <fullName evidence="5">Alpha-galactosidase</fullName>
        <ecNumber evidence="5">3.2.1.22</ecNumber>
    </submittedName>
</protein>
<organism evidence="5 6">
    <name type="scientific">Candidatus Colimorpha enterica</name>
    <dbReference type="NCBI Taxonomy" id="3083063"/>
    <lineage>
        <taxon>Bacteria</taxon>
        <taxon>Pseudomonadati</taxon>
        <taxon>Bacteroidota</taxon>
        <taxon>Bacteroidia</taxon>
        <taxon>Bacteroidales</taxon>
        <taxon>Candidatus Colimorpha</taxon>
    </lineage>
</organism>